<dbReference type="Proteomes" id="UP001165685">
    <property type="component" value="Unassembled WGS sequence"/>
</dbReference>
<dbReference type="InterPro" id="IPR010390">
    <property type="entry name" value="ABC-2_transporter-like"/>
</dbReference>
<sequence length="278" mass="29389">MASLPSALRRGRAPRIPVYLLLVWTWCRAAAQYPGSLALLALAQACSAAAELTAVLVVFGHAGELAGFTAREAMLVYGLAALAFGTADLLMGSVERIGDHIRTGSLDTLLVRPASALVQLAADRFSPHRLGKAVPAAAIAGYALATLDVPWTPGRVAYTPVLVASGVAICCAIWTIGACLQFFITDAREVANSVTYGGQALTEYPLGIYGREIVRAATFTVPLAFVTWQPALYLLDRPDPTGLPEWLRFAPPAVAAVLCALAALAWRTGLRHYRSTGS</sequence>
<keyword evidence="1" id="KW-0812">Transmembrane</keyword>
<dbReference type="RefSeq" id="WP_270676814.1">
    <property type="nucleotide sequence ID" value="NZ_JAQFWP010000009.1"/>
</dbReference>
<comment type="caution">
    <text evidence="2">The sequence shown here is derived from an EMBL/GenBank/DDBJ whole genome shotgun (WGS) entry which is preliminary data.</text>
</comment>
<feature type="transmembrane region" description="Helical" evidence="1">
    <location>
        <begin position="41"/>
        <end position="62"/>
    </location>
</feature>
<evidence type="ECO:0000313" key="2">
    <source>
        <dbReference type="EMBL" id="MDA2804285.1"/>
    </source>
</evidence>
<gene>
    <name evidence="2" type="ORF">O4U47_07150</name>
</gene>
<feature type="transmembrane region" description="Helical" evidence="1">
    <location>
        <begin position="74"/>
        <end position="94"/>
    </location>
</feature>
<organism evidence="2 3">
    <name type="scientific">Nocardiopsis suaedae</name>
    <dbReference type="NCBI Taxonomy" id="3018444"/>
    <lineage>
        <taxon>Bacteria</taxon>
        <taxon>Bacillati</taxon>
        <taxon>Actinomycetota</taxon>
        <taxon>Actinomycetes</taxon>
        <taxon>Streptosporangiales</taxon>
        <taxon>Nocardiopsidaceae</taxon>
        <taxon>Nocardiopsis</taxon>
    </lineage>
</organism>
<reference evidence="2" key="1">
    <citation type="submission" date="2023-01" db="EMBL/GenBank/DDBJ databases">
        <title>Draft genome sequence of Nocardiopsis sp. LSu2-4 isolated from halophytes.</title>
        <authorList>
            <person name="Duangmal K."/>
            <person name="Chantavorakit T."/>
        </authorList>
    </citation>
    <scope>NUCLEOTIDE SEQUENCE</scope>
    <source>
        <strain evidence="2">LSu2-4</strain>
    </source>
</reference>
<dbReference type="EMBL" id="JAQFWP010000009">
    <property type="protein sequence ID" value="MDA2804285.1"/>
    <property type="molecule type" value="Genomic_DNA"/>
</dbReference>
<keyword evidence="3" id="KW-1185">Reference proteome</keyword>
<accession>A0ABT4TI01</accession>
<dbReference type="PANTHER" id="PTHR36833">
    <property type="entry name" value="SLR0610 PROTEIN-RELATED"/>
    <property type="match status" value="1"/>
</dbReference>
<feature type="transmembrane region" description="Helical" evidence="1">
    <location>
        <begin position="213"/>
        <end position="234"/>
    </location>
</feature>
<feature type="transmembrane region" description="Helical" evidence="1">
    <location>
        <begin position="161"/>
        <end position="184"/>
    </location>
</feature>
<evidence type="ECO:0000313" key="3">
    <source>
        <dbReference type="Proteomes" id="UP001165685"/>
    </source>
</evidence>
<evidence type="ECO:0000256" key="1">
    <source>
        <dbReference type="SAM" id="Phobius"/>
    </source>
</evidence>
<keyword evidence="1" id="KW-1133">Transmembrane helix</keyword>
<dbReference type="Pfam" id="PF06182">
    <property type="entry name" value="ABC2_membrane_6"/>
    <property type="match status" value="1"/>
</dbReference>
<dbReference type="PANTHER" id="PTHR36833:SF1">
    <property type="entry name" value="INTEGRAL MEMBRANE TRANSPORT PROTEIN"/>
    <property type="match status" value="1"/>
</dbReference>
<name>A0ABT4TI01_9ACTN</name>
<keyword evidence="1" id="KW-0472">Membrane</keyword>
<proteinExistence type="predicted"/>
<feature type="transmembrane region" description="Helical" evidence="1">
    <location>
        <begin position="246"/>
        <end position="266"/>
    </location>
</feature>
<protein>
    <submittedName>
        <fullName evidence="2">ABC-2 family transporter protein</fullName>
    </submittedName>
</protein>